<sequence>MKGIALGKDKEKKYRKIQKALDKEFELHELDRISGSSEEDEINTEFEIHPLSYYLDNREDLVQHMFATIKGSKLKRMIPPALRHLTSEELKADCLIQILGLSKKRILYTIDGKELNSSSDEESESSDSSLDIEKEAKALKMLQDKAAGKKGGTKKRKSIQIVSSDSEEEGGGGGKQRRRYKMTSILLALTRLIVSTSMTLARFMRRPLQASPTPLQKVSHPPPPVLRGSETLLYCIRFITLLLRLQDGGV</sequence>
<accession>A0A8D9DUI8</accession>
<name>A0A8D9DUI8_9HEMI</name>
<dbReference type="AlphaFoldDB" id="A0A8D9DUI8"/>
<dbReference type="PANTHER" id="PTHR14740">
    <property type="entry name" value="CASPASE ACTIVITY AND APOPTOSIS INHIBITOR 1"/>
    <property type="match status" value="1"/>
</dbReference>
<evidence type="ECO:0000256" key="1">
    <source>
        <dbReference type="SAM" id="MobiDB-lite"/>
    </source>
</evidence>
<protein>
    <submittedName>
        <fullName evidence="2">Caspase activity and apoptosis inhibitor 1</fullName>
    </submittedName>
</protein>
<dbReference type="GO" id="GO:0042981">
    <property type="term" value="P:regulation of apoptotic process"/>
    <property type="evidence" value="ECO:0007669"/>
    <property type="project" value="InterPro"/>
</dbReference>
<dbReference type="PANTHER" id="PTHR14740:SF3">
    <property type="entry name" value="CASPASE ACTIVITY AND APOPTOSIS INHIBITOR 1"/>
    <property type="match status" value="1"/>
</dbReference>
<proteinExistence type="predicted"/>
<organism evidence="2">
    <name type="scientific">Cacopsylla melanoneura</name>
    <dbReference type="NCBI Taxonomy" id="428564"/>
    <lineage>
        <taxon>Eukaryota</taxon>
        <taxon>Metazoa</taxon>
        <taxon>Ecdysozoa</taxon>
        <taxon>Arthropoda</taxon>
        <taxon>Hexapoda</taxon>
        <taxon>Insecta</taxon>
        <taxon>Pterygota</taxon>
        <taxon>Neoptera</taxon>
        <taxon>Paraneoptera</taxon>
        <taxon>Hemiptera</taxon>
        <taxon>Sternorrhyncha</taxon>
        <taxon>Psylloidea</taxon>
        <taxon>Psyllidae</taxon>
        <taxon>Psyllinae</taxon>
        <taxon>Cacopsylla</taxon>
    </lineage>
</organism>
<dbReference type="Pfam" id="PF15335">
    <property type="entry name" value="CAAP1"/>
    <property type="match status" value="1"/>
</dbReference>
<evidence type="ECO:0000313" key="2">
    <source>
        <dbReference type="EMBL" id="CAG6728429.1"/>
    </source>
</evidence>
<dbReference type="InterPro" id="IPR038991">
    <property type="entry name" value="CAAP1"/>
</dbReference>
<feature type="region of interest" description="Disordered" evidence="1">
    <location>
        <begin position="143"/>
        <end position="176"/>
    </location>
</feature>
<reference evidence="2" key="1">
    <citation type="submission" date="2021-05" db="EMBL/GenBank/DDBJ databases">
        <authorList>
            <person name="Alioto T."/>
            <person name="Alioto T."/>
            <person name="Gomez Garrido J."/>
        </authorList>
    </citation>
    <scope>NUCLEOTIDE SEQUENCE</scope>
</reference>
<dbReference type="EMBL" id="HBUF01376252">
    <property type="protein sequence ID" value="CAG6728429.1"/>
    <property type="molecule type" value="Transcribed_RNA"/>
</dbReference>